<name>L0G1P4_ECHVK</name>
<dbReference type="InterPro" id="IPR009075">
    <property type="entry name" value="AcylCo_DH/oxidase_C"/>
</dbReference>
<dbReference type="SUPFAM" id="SSF47203">
    <property type="entry name" value="Acyl-CoA dehydrogenase C-terminal domain-like"/>
    <property type="match status" value="1"/>
</dbReference>
<dbReference type="InterPro" id="IPR037069">
    <property type="entry name" value="AcylCoA_DH/ox_N_sf"/>
</dbReference>
<evidence type="ECO:0000256" key="7">
    <source>
        <dbReference type="ARBA" id="ARBA00037899"/>
    </source>
</evidence>
<comment type="pathway">
    <text evidence="7">Amino-acid metabolism; lysine degradation.</text>
</comment>
<dbReference type="InterPro" id="IPR006089">
    <property type="entry name" value="Acyl-CoA_DH_CS"/>
</dbReference>
<comment type="pathway">
    <text evidence="8">Amino-acid metabolism; tryptophan metabolism.</text>
</comment>
<dbReference type="InterPro" id="IPR006091">
    <property type="entry name" value="Acyl-CoA_Oxase/DH_mid-dom"/>
</dbReference>
<keyword evidence="4 11" id="KW-0274">FAD</keyword>
<dbReference type="RefSeq" id="WP_015266780.1">
    <property type="nucleotide sequence ID" value="NC_019904.1"/>
</dbReference>
<evidence type="ECO:0000256" key="1">
    <source>
        <dbReference type="ARBA" id="ARBA00001974"/>
    </source>
</evidence>
<dbReference type="Proteomes" id="UP000010796">
    <property type="component" value="Chromosome"/>
</dbReference>
<dbReference type="GO" id="GO:0004361">
    <property type="term" value="F:glutaryl-CoA dehydrogenase activity"/>
    <property type="evidence" value="ECO:0007669"/>
    <property type="project" value="UniProtKB-EC"/>
</dbReference>
<dbReference type="AlphaFoldDB" id="L0G1P4"/>
<evidence type="ECO:0000259" key="14">
    <source>
        <dbReference type="Pfam" id="PF02771"/>
    </source>
</evidence>
<dbReference type="InterPro" id="IPR046373">
    <property type="entry name" value="Acyl-CoA_Oxase/DH_mid-dom_sf"/>
</dbReference>
<dbReference type="PANTHER" id="PTHR42807:SF1">
    <property type="entry name" value="GLUTARYL-COA DEHYDROGENASE, MITOCHONDRIAL"/>
    <property type="match status" value="1"/>
</dbReference>
<dbReference type="PANTHER" id="PTHR42807">
    <property type="entry name" value="GLUTARYL-COA DEHYDROGENASE, MITOCHONDRIAL"/>
    <property type="match status" value="1"/>
</dbReference>
<dbReference type="Pfam" id="PF02770">
    <property type="entry name" value="Acyl-CoA_dh_M"/>
    <property type="match status" value="1"/>
</dbReference>
<dbReference type="eggNOG" id="COG1960">
    <property type="taxonomic scope" value="Bacteria"/>
</dbReference>
<evidence type="ECO:0000313" key="16">
    <source>
        <dbReference type="Proteomes" id="UP000010796"/>
    </source>
</evidence>
<dbReference type="Pfam" id="PF00441">
    <property type="entry name" value="Acyl-CoA_dh_1"/>
    <property type="match status" value="1"/>
</dbReference>
<dbReference type="InterPro" id="IPR009100">
    <property type="entry name" value="AcylCoA_DH/oxidase_NM_dom_sf"/>
</dbReference>
<keyword evidence="5" id="KW-0809">Transit peptide</keyword>
<dbReference type="Gene3D" id="1.20.140.10">
    <property type="entry name" value="Butyryl-CoA Dehydrogenase, subunit A, domain 3"/>
    <property type="match status" value="1"/>
</dbReference>
<dbReference type="InterPro" id="IPR052033">
    <property type="entry name" value="Glutaryl-CoA_DH_mitochondrial"/>
</dbReference>
<dbReference type="InterPro" id="IPR036250">
    <property type="entry name" value="AcylCo_DH-like_C"/>
</dbReference>
<dbReference type="InterPro" id="IPR013786">
    <property type="entry name" value="AcylCoA_DH/ox_N"/>
</dbReference>
<dbReference type="Pfam" id="PF02771">
    <property type="entry name" value="Acyl-CoA_dh_N"/>
    <property type="match status" value="1"/>
</dbReference>
<dbReference type="PROSITE" id="PS00073">
    <property type="entry name" value="ACYL_COA_DH_2"/>
    <property type="match status" value="1"/>
</dbReference>
<feature type="domain" description="Acyl-CoA dehydrogenase/oxidase C-terminal" evidence="12">
    <location>
        <begin position="248"/>
        <end position="395"/>
    </location>
</feature>
<dbReference type="HOGENOM" id="CLU_018204_8_0_10"/>
<comment type="cofactor">
    <cofactor evidence="1 11">
        <name>FAD</name>
        <dbReference type="ChEBI" id="CHEBI:57692"/>
    </cofactor>
</comment>
<accession>L0G1P4</accession>
<evidence type="ECO:0000256" key="5">
    <source>
        <dbReference type="ARBA" id="ARBA00022946"/>
    </source>
</evidence>
<reference evidence="16" key="1">
    <citation type="submission" date="2012-02" db="EMBL/GenBank/DDBJ databases">
        <title>The complete genome of Echinicola vietnamensis DSM 17526.</title>
        <authorList>
            <person name="Lucas S."/>
            <person name="Copeland A."/>
            <person name="Lapidus A."/>
            <person name="Glavina del Rio T."/>
            <person name="Dalin E."/>
            <person name="Tice H."/>
            <person name="Bruce D."/>
            <person name="Goodwin L."/>
            <person name="Pitluck S."/>
            <person name="Peters L."/>
            <person name="Ovchinnikova G."/>
            <person name="Teshima H."/>
            <person name="Kyrpides N."/>
            <person name="Mavromatis K."/>
            <person name="Ivanova N."/>
            <person name="Brettin T."/>
            <person name="Detter J.C."/>
            <person name="Han C."/>
            <person name="Larimer F."/>
            <person name="Land M."/>
            <person name="Hauser L."/>
            <person name="Markowitz V."/>
            <person name="Cheng J.-F."/>
            <person name="Hugenholtz P."/>
            <person name="Woyke T."/>
            <person name="Wu D."/>
            <person name="Brambilla E."/>
            <person name="Klenk H.-P."/>
            <person name="Eisen J.A."/>
        </authorList>
    </citation>
    <scope>NUCLEOTIDE SEQUENCE [LARGE SCALE GENOMIC DNA]</scope>
    <source>
        <strain evidence="16">DSM 17526 / LMG 23754 / KMM 6221</strain>
    </source>
</reference>
<dbReference type="Gene3D" id="1.10.540.10">
    <property type="entry name" value="Acyl-CoA dehydrogenase/oxidase, N-terminal domain"/>
    <property type="match status" value="1"/>
</dbReference>
<evidence type="ECO:0000259" key="12">
    <source>
        <dbReference type="Pfam" id="PF00441"/>
    </source>
</evidence>
<evidence type="ECO:0000256" key="2">
    <source>
        <dbReference type="ARBA" id="ARBA00009347"/>
    </source>
</evidence>
<evidence type="ECO:0000256" key="4">
    <source>
        <dbReference type="ARBA" id="ARBA00022827"/>
    </source>
</evidence>
<dbReference type="GO" id="GO:0000062">
    <property type="term" value="F:fatty-acyl-CoA binding"/>
    <property type="evidence" value="ECO:0007669"/>
    <property type="project" value="TreeGrafter"/>
</dbReference>
<protein>
    <recommendedName>
        <fullName evidence="9">glutaryl-CoA dehydrogenase (ETF)</fullName>
        <ecNumber evidence="9">1.3.8.6</ecNumber>
    </recommendedName>
</protein>
<keyword evidence="6 11" id="KW-0560">Oxidoreductase</keyword>
<dbReference type="EC" id="1.3.8.6" evidence="9"/>
<organism evidence="15 16">
    <name type="scientific">Echinicola vietnamensis (strain DSM 17526 / LMG 23754 / KMM 6221)</name>
    <dbReference type="NCBI Taxonomy" id="926556"/>
    <lineage>
        <taxon>Bacteria</taxon>
        <taxon>Pseudomonadati</taxon>
        <taxon>Bacteroidota</taxon>
        <taxon>Cytophagia</taxon>
        <taxon>Cytophagales</taxon>
        <taxon>Cyclobacteriaceae</taxon>
        <taxon>Echinicola</taxon>
    </lineage>
</organism>
<evidence type="ECO:0000256" key="9">
    <source>
        <dbReference type="ARBA" id="ARBA00039033"/>
    </source>
</evidence>
<feature type="domain" description="Acyl-CoA oxidase/dehydrogenase middle" evidence="13">
    <location>
        <begin position="145"/>
        <end position="236"/>
    </location>
</feature>
<evidence type="ECO:0000259" key="13">
    <source>
        <dbReference type="Pfam" id="PF02770"/>
    </source>
</evidence>
<dbReference type="EMBL" id="CP003346">
    <property type="protein sequence ID" value="AGA79228.1"/>
    <property type="molecule type" value="Genomic_DNA"/>
</dbReference>
<dbReference type="OrthoDB" id="1489360at2"/>
<proteinExistence type="inferred from homology"/>
<dbReference type="FunFam" id="1.10.540.10:FF:000002">
    <property type="entry name" value="Acyl-CoA dehydrogenase FadE19"/>
    <property type="match status" value="1"/>
</dbReference>
<evidence type="ECO:0000256" key="3">
    <source>
        <dbReference type="ARBA" id="ARBA00022630"/>
    </source>
</evidence>
<dbReference type="PATRIC" id="fig|926556.3.peg.3157"/>
<evidence type="ECO:0000256" key="8">
    <source>
        <dbReference type="ARBA" id="ARBA00037927"/>
    </source>
</evidence>
<gene>
    <name evidence="15" type="ordered locus">Echvi_2990</name>
</gene>
<dbReference type="KEGG" id="evi:Echvi_2990"/>
<sequence>MSSIQDHSASAKQDLFEGVDFYGLDDLFTAEHLLIRQSLRDFVKKEVSPYIEEWAQDAHFPSEIVPKFGEIGAFGPQIPAKYGGGGLDYISYGLIMQEIERGDSGMRSTVSVQGSLVMYPIHAFGSEEQREKFLPKLASGEWLGCFGLTEPDHGSNPGGLTTSFKDNGDHYLLNGAKMWISNAPEADIAVVWAKDENGRIHGLIVERGMEGFTTPTTHHKWSLRASCTGELVFDNVKVPKENLLPGKSGLSAPLMCLDAARYGIAWGAIGAAMDCYESAKRYAMERIQFDKPIAAFQLVQKKLAEMLTEITKAQLLAWRLGTLKDQGKATSAQISMAKRNNVAMALEIAREARQIHGGMGITGDYPIMRHMMNLESVITYEGTHDIHLLILGQEITGIPAFK</sequence>
<evidence type="ECO:0000256" key="11">
    <source>
        <dbReference type="RuleBase" id="RU362125"/>
    </source>
</evidence>
<dbReference type="GO" id="GO:0050660">
    <property type="term" value="F:flavin adenine dinucleotide binding"/>
    <property type="evidence" value="ECO:0007669"/>
    <property type="project" value="InterPro"/>
</dbReference>
<dbReference type="GO" id="GO:0046949">
    <property type="term" value="P:fatty-acyl-CoA biosynthetic process"/>
    <property type="evidence" value="ECO:0007669"/>
    <property type="project" value="TreeGrafter"/>
</dbReference>
<evidence type="ECO:0000256" key="10">
    <source>
        <dbReference type="ARBA" id="ARBA00049493"/>
    </source>
</evidence>
<dbReference type="STRING" id="926556.Echvi_2990"/>
<comment type="similarity">
    <text evidence="2 11">Belongs to the acyl-CoA dehydrogenase family.</text>
</comment>
<evidence type="ECO:0000313" key="15">
    <source>
        <dbReference type="EMBL" id="AGA79228.1"/>
    </source>
</evidence>
<evidence type="ECO:0000256" key="6">
    <source>
        <dbReference type="ARBA" id="ARBA00023002"/>
    </source>
</evidence>
<dbReference type="GO" id="GO:0033539">
    <property type="term" value="P:fatty acid beta-oxidation using acyl-CoA dehydrogenase"/>
    <property type="evidence" value="ECO:0007669"/>
    <property type="project" value="TreeGrafter"/>
</dbReference>
<dbReference type="SUPFAM" id="SSF56645">
    <property type="entry name" value="Acyl-CoA dehydrogenase NM domain-like"/>
    <property type="match status" value="1"/>
</dbReference>
<feature type="domain" description="Acyl-CoA dehydrogenase/oxidase N-terminal" evidence="14">
    <location>
        <begin position="29"/>
        <end position="141"/>
    </location>
</feature>
<keyword evidence="16" id="KW-1185">Reference proteome</keyword>
<dbReference type="Gene3D" id="2.40.110.10">
    <property type="entry name" value="Butyryl-CoA Dehydrogenase, subunit A, domain 2"/>
    <property type="match status" value="1"/>
</dbReference>
<comment type="catalytic activity">
    <reaction evidence="10">
        <text>glutaryl-CoA + oxidized [electron-transfer flavoprotein] + 2 H(+) = (2E)-butenoyl-CoA + reduced [electron-transfer flavoprotein] + CO2</text>
        <dbReference type="Rhea" id="RHEA:13389"/>
        <dbReference type="Rhea" id="RHEA-COMP:10685"/>
        <dbReference type="Rhea" id="RHEA-COMP:10686"/>
        <dbReference type="ChEBI" id="CHEBI:15378"/>
        <dbReference type="ChEBI" id="CHEBI:16526"/>
        <dbReference type="ChEBI" id="CHEBI:57332"/>
        <dbReference type="ChEBI" id="CHEBI:57378"/>
        <dbReference type="ChEBI" id="CHEBI:57692"/>
        <dbReference type="ChEBI" id="CHEBI:58307"/>
        <dbReference type="EC" id="1.3.8.6"/>
    </reaction>
</comment>
<keyword evidence="3 11" id="KW-0285">Flavoprotein</keyword>